<reference evidence="3" key="1">
    <citation type="submission" date="2014-03" db="EMBL/GenBank/DDBJ databases">
        <title>The Genome Sequence of Puccinia striiformis f. sp. tritici PST-78.</title>
        <authorList>
            <consortium name="The Broad Institute Genome Sequencing Platform"/>
            <person name="Cuomo C."/>
            <person name="Hulbert S."/>
            <person name="Chen X."/>
            <person name="Walker B."/>
            <person name="Young S.K."/>
            <person name="Zeng Q."/>
            <person name="Gargeya S."/>
            <person name="Fitzgerald M."/>
            <person name="Haas B."/>
            <person name="Abouelleil A."/>
            <person name="Alvarado L."/>
            <person name="Arachchi H.M."/>
            <person name="Berlin A.M."/>
            <person name="Chapman S.B."/>
            <person name="Goldberg J."/>
            <person name="Griggs A."/>
            <person name="Gujja S."/>
            <person name="Hansen M."/>
            <person name="Howarth C."/>
            <person name="Imamovic A."/>
            <person name="Larimer J."/>
            <person name="McCowan C."/>
            <person name="Montmayeur A."/>
            <person name="Murphy C."/>
            <person name="Neiman D."/>
            <person name="Pearson M."/>
            <person name="Priest M."/>
            <person name="Roberts A."/>
            <person name="Saif S."/>
            <person name="Shea T."/>
            <person name="Sisk P."/>
            <person name="Sykes S."/>
            <person name="Wortman J."/>
            <person name="Nusbaum C."/>
            <person name="Birren B."/>
        </authorList>
    </citation>
    <scope>NUCLEOTIDE SEQUENCE [LARGE SCALE GENOMIC DNA]</scope>
    <source>
        <strain evidence="3">race PST-78</strain>
    </source>
</reference>
<evidence type="ECO:0000256" key="1">
    <source>
        <dbReference type="SAM" id="MobiDB-lite"/>
    </source>
</evidence>
<comment type="caution">
    <text evidence="2">The sequence shown here is derived from an EMBL/GenBank/DDBJ whole genome shotgun (WGS) entry which is preliminary data.</text>
</comment>
<accession>A0A0L0VAV7</accession>
<sequence>MVRIPLNILARGSSVGTQQTAGTTPGPDRDPPNATSPLVSDPLASLLASPVLDPIHWVELTTNFKLYIADRNRACRRIWRPHSPADKFTIILPTGPGRPSFAEFHVLVANRCNDAVAGTESLIVDSLESGSNDIKWAVTVRGTKEYKKATLINTEHLYNTWVNLLHRQKQTEATLDLKMANPTAAERRAHNESLLTRQTLARAATTARAQNSQNRDNDDVEVSDVEGEDFDAVNVHVNRLYALHRFDATYDRDFPVYIDPGNTRRYILLTVGNCQIWARACNKNKGSLFTHRPDPSGSVFNRKHAADLSLRVTTITIADRTLFELIPLPTIPRRNHVHSHAIRDMESIIEILDANGLTSYTLFKSSHLTNDALAALNINLGVVTSLRTNVARYKRYLILNQPINVPASHSTPSSSALTLTS</sequence>
<name>A0A0L0VAV7_9BASI</name>
<proteinExistence type="predicted"/>
<organism evidence="2 3">
    <name type="scientific">Puccinia striiformis f. sp. tritici PST-78</name>
    <dbReference type="NCBI Taxonomy" id="1165861"/>
    <lineage>
        <taxon>Eukaryota</taxon>
        <taxon>Fungi</taxon>
        <taxon>Dikarya</taxon>
        <taxon>Basidiomycota</taxon>
        <taxon>Pucciniomycotina</taxon>
        <taxon>Pucciniomycetes</taxon>
        <taxon>Pucciniales</taxon>
        <taxon>Pucciniaceae</taxon>
        <taxon>Puccinia</taxon>
    </lineage>
</organism>
<evidence type="ECO:0000313" key="2">
    <source>
        <dbReference type="EMBL" id="KNE96114.1"/>
    </source>
</evidence>
<gene>
    <name evidence="2" type="ORF">PSTG_10536</name>
</gene>
<feature type="compositionally biased region" description="Low complexity" evidence="1">
    <location>
        <begin position="16"/>
        <end position="26"/>
    </location>
</feature>
<keyword evidence="3" id="KW-1185">Reference proteome</keyword>
<evidence type="ECO:0000313" key="3">
    <source>
        <dbReference type="Proteomes" id="UP000054564"/>
    </source>
</evidence>
<protein>
    <submittedName>
        <fullName evidence="2">Uncharacterized protein</fullName>
    </submittedName>
</protein>
<feature type="region of interest" description="Disordered" evidence="1">
    <location>
        <begin position="13"/>
        <end position="39"/>
    </location>
</feature>
<dbReference type="OrthoDB" id="10345143at2759"/>
<dbReference type="AlphaFoldDB" id="A0A0L0VAV7"/>
<dbReference type="EMBL" id="AJIL01000086">
    <property type="protein sequence ID" value="KNE96114.1"/>
    <property type="molecule type" value="Genomic_DNA"/>
</dbReference>
<dbReference type="Proteomes" id="UP000054564">
    <property type="component" value="Unassembled WGS sequence"/>
</dbReference>